<evidence type="ECO:0000313" key="4">
    <source>
        <dbReference type="Proteomes" id="UP000299102"/>
    </source>
</evidence>
<evidence type="ECO:0000256" key="1">
    <source>
        <dbReference type="SAM" id="MobiDB-lite"/>
    </source>
</evidence>
<comment type="caution">
    <text evidence="3">The sequence shown here is derived from an EMBL/GenBank/DDBJ whole genome shotgun (WGS) entry which is preliminary data.</text>
</comment>
<dbReference type="AlphaFoldDB" id="A0A4C1XGL8"/>
<feature type="transmembrane region" description="Helical" evidence="2">
    <location>
        <begin position="65"/>
        <end position="92"/>
    </location>
</feature>
<name>A0A4C1XGL8_EUMVA</name>
<evidence type="ECO:0000256" key="2">
    <source>
        <dbReference type="SAM" id="Phobius"/>
    </source>
</evidence>
<protein>
    <submittedName>
        <fullName evidence="3">Uncharacterized protein</fullName>
    </submittedName>
</protein>
<proteinExistence type="predicted"/>
<dbReference type="Proteomes" id="UP000299102">
    <property type="component" value="Unassembled WGS sequence"/>
</dbReference>
<keyword evidence="2" id="KW-0812">Transmembrane</keyword>
<evidence type="ECO:0000313" key="3">
    <source>
        <dbReference type="EMBL" id="GBP62240.1"/>
    </source>
</evidence>
<organism evidence="3 4">
    <name type="scientific">Eumeta variegata</name>
    <name type="common">Bagworm moth</name>
    <name type="synonym">Eumeta japonica</name>
    <dbReference type="NCBI Taxonomy" id="151549"/>
    <lineage>
        <taxon>Eukaryota</taxon>
        <taxon>Metazoa</taxon>
        <taxon>Ecdysozoa</taxon>
        <taxon>Arthropoda</taxon>
        <taxon>Hexapoda</taxon>
        <taxon>Insecta</taxon>
        <taxon>Pterygota</taxon>
        <taxon>Neoptera</taxon>
        <taxon>Endopterygota</taxon>
        <taxon>Lepidoptera</taxon>
        <taxon>Glossata</taxon>
        <taxon>Ditrysia</taxon>
        <taxon>Tineoidea</taxon>
        <taxon>Psychidae</taxon>
        <taxon>Oiketicinae</taxon>
        <taxon>Eumeta</taxon>
    </lineage>
</organism>
<keyword evidence="4" id="KW-1185">Reference proteome</keyword>
<sequence length="200" mass="22901">MCWRFVLYRQIKIFFSVLRGKLQDVVKRKNYAGDEADLLRFLSSLRETYKDILSFMDIIDTRHNLMILVAQHFLLTVNLIGSMALMVSSWLFADACGIELESITNCLYRLRCKIKAAFVLDSYKSVNGIAIVPIFVRRIAETRTKIENGTKVATEWRIGILNNHVTGIKIKNRTETRIESENDIGMDSQGLSSKASNMEI</sequence>
<feature type="region of interest" description="Disordered" evidence="1">
    <location>
        <begin position="181"/>
        <end position="200"/>
    </location>
</feature>
<dbReference type="EMBL" id="BGZK01000836">
    <property type="protein sequence ID" value="GBP62240.1"/>
    <property type="molecule type" value="Genomic_DNA"/>
</dbReference>
<keyword evidence="2" id="KW-1133">Transmembrane helix</keyword>
<reference evidence="3 4" key="1">
    <citation type="journal article" date="2019" name="Commun. Biol.">
        <title>The bagworm genome reveals a unique fibroin gene that provides high tensile strength.</title>
        <authorList>
            <person name="Kono N."/>
            <person name="Nakamura H."/>
            <person name="Ohtoshi R."/>
            <person name="Tomita M."/>
            <person name="Numata K."/>
            <person name="Arakawa K."/>
        </authorList>
    </citation>
    <scope>NUCLEOTIDE SEQUENCE [LARGE SCALE GENOMIC DNA]</scope>
</reference>
<accession>A0A4C1XGL8</accession>
<gene>
    <name evidence="3" type="ORF">EVAR_44648_1</name>
</gene>
<keyword evidence="2" id="KW-0472">Membrane</keyword>
<feature type="compositionally biased region" description="Polar residues" evidence="1">
    <location>
        <begin position="189"/>
        <end position="200"/>
    </location>
</feature>